<evidence type="ECO:0000256" key="1">
    <source>
        <dbReference type="SAM" id="MobiDB-lite"/>
    </source>
</evidence>
<gene>
    <name evidence="2" type="ORF">QYF61_026788</name>
</gene>
<reference evidence="2 3" key="1">
    <citation type="journal article" date="2023" name="J. Hered.">
        <title>Chromosome-level genome of the wood stork (Mycteria americana) provides insight into avian chromosome evolution.</title>
        <authorList>
            <person name="Flamio R. Jr."/>
            <person name="Ramstad K.M."/>
        </authorList>
    </citation>
    <scope>NUCLEOTIDE SEQUENCE [LARGE SCALE GENOMIC DNA]</scope>
    <source>
        <strain evidence="2">JAX WOST 10</strain>
    </source>
</reference>
<dbReference type="Proteomes" id="UP001333110">
    <property type="component" value="Unassembled WGS sequence"/>
</dbReference>
<evidence type="ECO:0000313" key="2">
    <source>
        <dbReference type="EMBL" id="KAK4832962.1"/>
    </source>
</evidence>
<accession>A0AAN7NWN4</accession>
<evidence type="ECO:0000313" key="3">
    <source>
        <dbReference type="Proteomes" id="UP001333110"/>
    </source>
</evidence>
<protein>
    <submittedName>
        <fullName evidence="2">Uncharacterized protein</fullName>
    </submittedName>
</protein>
<dbReference type="EMBL" id="JAUNZN010000001">
    <property type="protein sequence ID" value="KAK4832962.1"/>
    <property type="molecule type" value="Genomic_DNA"/>
</dbReference>
<comment type="caution">
    <text evidence="2">The sequence shown here is derived from an EMBL/GenBank/DDBJ whole genome shotgun (WGS) entry which is preliminary data.</text>
</comment>
<sequence length="105" mass="10982">MVTAPSLSEFKGRLDDTGVYSGKAATAEDKALSEGEEESTGAELLSTVRGPKLNTVFEVRPHQCRVQGHDHFPSPAGHTTSDTSQDAVGLLGHLGTLLAQYAAGC</sequence>
<proteinExistence type="predicted"/>
<dbReference type="AlphaFoldDB" id="A0AAN7NWN4"/>
<name>A0AAN7NWN4_MYCAM</name>
<feature type="region of interest" description="Disordered" evidence="1">
    <location>
        <begin position="1"/>
        <end position="43"/>
    </location>
</feature>
<keyword evidence="3" id="KW-1185">Reference proteome</keyword>
<organism evidence="2 3">
    <name type="scientific">Mycteria americana</name>
    <name type="common">Wood stork</name>
    <dbReference type="NCBI Taxonomy" id="33587"/>
    <lineage>
        <taxon>Eukaryota</taxon>
        <taxon>Metazoa</taxon>
        <taxon>Chordata</taxon>
        <taxon>Craniata</taxon>
        <taxon>Vertebrata</taxon>
        <taxon>Euteleostomi</taxon>
        <taxon>Archelosauria</taxon>
        <taxon>Archosauria</taxon>
        <taxon>Dinosauria</taxon>
        <taxon>Saurischia</taxon>
        <taxon>Theropoda</taxon>
        <taxon>Coelurosauria</taxon>
        <taxon>Aves</taxon>
        <taxon>Neognathae</taxon>
        <taxon>Neoaves</taxon>
        <taxon>Aequornithes</taxon>
        <taxon>Ciconiiformes</taxon>
        <taxon>Ciconiidae</taxon>
        <taxon>Mycteria</taxon>
    </lineage>
</organism>